<proteinExistence type="predicted"/>
<gene>
    <name evidence="1" type="ORF">O6H91_01G013600</name>
</gene>
<evidence type="ECO:0000313" key="1">
    <source>
        <dbReference type="EMBL" id="KAJ7567955.1"/>
    </source>
</evidence>
<reference evidence="2" key="1">
    <citation type="journal article" date="2024" name="Proc. Natl. Acad. Sci. U.S.A.">
        <title>Extraordinary preservation of gene collinearity over three hundred million years revealed in homosporous lycophytes.</title>
        <authorList>
            <person name="Li C."/>
            <person name="Wickell D."/>
            <person name="Kuo L.Y."/>
            <person name="Chen X."/>
            <person name="Nie B."/>
            <person name="Liao X."/>
            <person name="Peng D."/>
            <person name="Ji J."/>
            <person name="Jenkins J."/>
            <person name="Williams M."/>
            <person name="Shu S."/>
            <person name="Plott C."/>
            <person name="Barry K."/>
            <person name="Rajasekar S."/>
            <person name="Grimwood J."/>
            <person name="Han X."/>
            <person name="Sun S."/>
            <person name="Hou Z."/>
            <person name="He W."/>
            <person name="Dai G."/>
            <person name="Sun C."/>
            <person name="Schmutz J."/>
            <person name="Leebens-Mack J.H."/>
            <person name="Li F.W."/>
            <person name="Wang L."/>
        </authorList>
    </citation>
    <scope>NUCLEOTIDE SEQUENCE [LARGE SCALE GENOMIC DNA]</scope>
    <source>
        <strain evidence="2">cv. PW_Plant_1</strain>
    </source>
</reference>
<dbReference type="EMBL" id="CM055092">
    <property type="protein sequence ID" value="KAJ7567955.1"/>
    <property type="molecule type" value="Genomic_DNA"/>
</dbReference>
<protein>
    <submittedName>
        <fullName evidence="1">Uncharacterized protein</fullName>
    </submittedName>
</protein>
<comment type="caution">
    <text evidence="1">The sequence shown here is derived from an EMBL/GenBank/DDBJ whole genome shotgun (WGS) entry which is preliminary data.</text>
</comment>
<evidence type="ECO:0000313" key="2">
    <source>
        <dbReference type="Proteomes" id="UP001162992"/>
    </source>
</evidence>
<organism evidence="1 2">
    <name type="scientific">Diphasiastrum complanatum</name>
    <name type="common">Issler's clubmoss</name>
    <name type="synonym">Lycopodium complanatum</name>
    <dbReference type="NCBI Taxonomy" id="34168"/>
    <lineage>
        <taxon>Eukaryota</taxon>
        <taxon>Viridiplantae</taxon>
        <taxon>Streptophyta</taxon>
        <taxon>Embryophyta</taxon>
        <taxon>Tracheophyta</taxon>
        <taxon>Lycopodiopsida</taxon>
        <taxon>Lycopodiales</taxon>
        <taxon>Lycopodiaceae</taxon>
        <taxon>Lycopodioideae</taxon>
        <taxon>Diphasiastrum</taxon>
    </lineage>
</organism>
<name>A0ACC2ENG7_DIPCM</name>
<keyword evidence="2" id="KW-1185">Reference proteome</keyword>
<accession>A0ACC2ENG7</accession>
<sequence>MDCEDEDLELLLSLQTDFKVQETPPPSPSPTCLSDKKENNLCLKVEDMRHRYAAKLQRIMCPPSDAYPPEHGSFSKGKDEPLLGYCSHEDLPKPKSAINMASFKPFLKEVAMLPTKMDFSRQRTVPVSASSVDIDVFSGLKIKNRVVSTASLSSKFSDLRFIRLQAIKNAMIGDNVSGAWATVGVVAEKGNPRLSTNGKNFVVWKLTVLDGTLISVFLFGDAYSCHWKESAGSVIAVFNARVRRDVKRNEFSLSAFGGDQVLLLGTAADFGVCKGKRKDGNLCTLVINRRQGEFCKYHSAAYIQKYKTKRGELSGGNLATGFTGPSKIRHAQVIKSFEDTPVDKPVKRVKHLSSSDLAKALSNADKVTTRTSSQGIRFLTQVADETAAKLLETKITDENKGALTRKKKFQTERNVLTEKVLNTNLDATAREPVKRSKGQNKAGVLELDIEGSDDELEQALSLFRKSRAYRVHLLSAGVQQPANEKRKISQSFGNSQSFQAATLR</sequence>
<dbReference type="Proteomes" id="UP001162992">
    <property type="component" value="Chromosome 1"/>
</dbReference>